<dbReference type="OrthoDB" id="9774536at2"/>
<keyword evidence="3 8" id="KW-0520">NAD</keyword>
<evidence type="ECO:0000256" key="5">
    <source>
        <dbReference type="ARBA" id="ARBA00023065"/>
    </source>
</evidence>
<keyword evidence="7 8" id="KW-0739">Sodium transport</keyword>
<evidence type="ECO:0000256" key="3">
    <source>
        <dbReference type="ARBA" id="ARBA00023027"/>
    </source>
</evidence>
<dbReference type="NCBIfam" id="TIGR01936">
    <property type="entry name" value="nqrA"/>
    <property type="match status" value="1"/>
</dbReference>
<dbReference type="NCBIfam" id="NF003759">
    <property type="entry name" value="PRK05352.1-2"/>
    <property type="match status" value="1"/>
</dbReference>
<dbReference type="InParanoid" id="A0A395JHX9"/>
<keyword evidence="2 8" id="KW-1278">Translocase</keyword>
<dbReference type="InterPro" id="IPR022615">
    <property type="entry name" value="NqrA_C_domain"/>
</dbReference>
<name>A0A395JHX9_9GAMM</name>
<dbReference type="PANTHER" id="PTHR37839">
    <property type="entry name" value="NA(+)-TRANSLOCATING NADH-QUINONE REDUCTASE SUBUNIT A"/>
    <property type="match status" value="1"/>
</dbReference>
<evidence type="ECO:0000256" key="2">
    <source>
        <dbReference type="ARBA" id="ARBA00022967"/>
    </source>
</evidence>
<feature type="domain" description="NqrA second alpha/beta" evidence="11">
    <location>
        <begin position="112"/>
        <end position="254"/>
    </location>
</feature>
<dbReference type="Pfam" id="PF24836">
    <property type="entry name" value="NQRA_2nd"/>
    <property type="match status" value="1"/>
</dbReference>
<gene>
    <name evidence="8" type="primary">nqrA</name>
    <name evidence="12" type="ORF">DFR28_10859</name>
</gene>
<dbReference type="HAMAP" id="MF_00425">
    <property type="entry name" value="NqrA"/>
    <property type="match status" value="1"/>
</dbReference>
<protein>
    <recommendedName>
        <fullName evidence="8">Na(+)-translocating NADH-quinone reductase subunit A</fullName>
        <shortName evidence="8">Na(+)-NQR subunit A</shortName>
        <shortName evidence="8">Na(+)-translocating NQR subunit A</shortName>
        <ecNumber evidence="8">7.2.1.1</ecNumber>
    </recommendedName>
    <alternativeName>
        <fullName evidence="8">NQR complex subunit A</fullName>
    </alternativeName>
    <alternativeName>
        <fullName evidence="8">NQR-1 subunit A</fullName>
    </alternativeName>
</protein>
<evidence type="ECO:0000259" key="10">
    <source>
        <dbReference type="Pfam" id="PF11973"/>
    </source>
</evidence>
<evidence type="ECO:0000256" key="8">
    <source>
        <dbReference type="HAMAP-Rule" id="MF_00425"/>
    </source>
</evidence>
<dbReference type="GO" id="GO:0016655">
    <property type="term" value="F:oxidoreductase activity, acting on NAD(P)H, quinone or similar compound as acceptor"/>
    <property type="evidence" value="ECO:0007669"/>
    <property type="project" value="UniProtKB-UniRule"/>
</dbReference>
<dbReference type="InterPro" id="IPR008703">
    <property type="entry name" value="NqrA"/>
</dbReference>
<dbReference type="EC" id="7.2.1.1" evidence="8"/>
<keyword evidence="4 8" id="KW-0915">Sodium</keyword>
<evidence type="ECO:0000256" key="7">
    <source>
        <dbReference type="ARBA" id="ARBA00023201"/>
    </source>
</evidence>
<dbReference type="PANTHER" id="PTHR37839:SF1">
    <property type="entry name" value="NA(+)-TRANSLOCATING NADH-QUINONE REDUCTASE SUBUNIT A"/>
    <property type="match status" value="1"/>
</dbReference>
<dbReference type="GO" id="GO:0006814">
    <property type="term" value="P:sodium ion transport"/>
    <property type="evidence" value="ECO:0007669"/>
    <property type="project" value="UniProtKB-UniRule"/>
</dbReference>
<reference evidence="12 13" key="1">
    <citation type="submission" date="2018-06" db="EMBL/GenBank/DDBJ databases">
        <title>Genomic Encyclopedia of Type Strains, Phase IV (KMG-IV): sequencing the most valuable type-strain genomes for metagenomic binning, comparative biology and taxonomic classification.</title>
        <authorList>
            <person name="Goeker M."/>
        </authorList>
    </citation>
    <scope>NUCLEOTIDE SEQUENCE [LARGE SCALE GENOMIC DNA]</scope>
    <source>
        <strain evidence="12 13">DSM 24032</strain>
    </source>
</reference>
<keyword evidence="1 8" id="KW-0813">Transport</keyword>
<dbReference type="InterPro" id="IPR056147">
    <property type="entry name" value="NQRA_N"/>
</dbReference>
<comment type="subunit">
    <text evidence="8">Composed of six subunits; NqrA, NqrB, NqrC, NqrD, NqrE and NqrF.</text>
</comment>
<dbReference type="Pfam" id="PF11973">
    <property type="entry name" value="NQRA_SLBB"/>
    <property type="match status" value="1"/>
</dbReference>
<organism evidence="12 13">
    <name type="scientific">Arenicella xantha</name>
    <dbReference type="NCBI Taxonomy" id="644221"/>
    <lineage>
        <taxon>Bacteria</taxon>
        <taxon>Pseudomonadati</taxon>
        <taxon>Pseudomonadota</taxon>
        <taxon>Gammaproteobacteria</taxon>
        <taxon>Arenicellales</taxon>
        <taxon>Arenicellaceae</taxon>
        <taxon>Arenicella</taxon>
    </lineage>
</organism>
<evidence type="ECO:0000259" key="9">
    <source>
        <dbReference type="Pfam" id="PF05896"/>
    </source>
</evidence>
<accession>A0A395JHX9</accession>
<evidence type="ECO:0000259" key="11">
    <source>
        <dbReference type="Pfam" id="PF24836"/>
    </source>
</evidence>
<evidence type="ECO:0000313" key="12">
    <source>
        <dbReference type="EMBL" id="RBP48330.1"/>
    </source>
</evidence>
<dbReference type="InterPro" id="IPR056148">
    <property type="entry name" value="NQRA_2nd"/>
</dbReference>
<keyword evidence="5 8" id="KW-0406">Ion transport</keyword>
<comment type="caution">
    <text evidence="12">The sequence shown here is derived from an EMBL/GenBank/DDBJ whole genome shotgun (WGS) entry which is preliminary data.</text>
</comment>
<comment type="catalytic activity">
    <reaction evidence="8">
        <text>a ubiquinone + n Na(+)(in) + NADH + H(+) = a ubiquinol + n Na(+)(out) + NAD(+)</text>
        <dbReference type="Rhea" id="RHEA:47748"/>
        <dbReference type="Rhea" id="RHEA-COMP:9565"/>
        <dbReference type="Rhea" id="RHEA-COMP:9566"/>
        <dbReference type="ChEBI" id="CHEBI:15378"/>
        <dbReference type="ChEBI" id="CHEBI:16389"/>
        <dbReference type="ChEBI" id="CHEBI:17976"/>
        <dbReference type="ChEBI" id="CHEBI:29101"/>
        <dbReference type="ChEBI" id="CHEBI:57540"/>
        <dbReference type="ChEBI" id="CHEBI:57945"/>
        <dbReference type="EC" id="7.2.1.1"/>
    </reaction>
</comment>
<evidence type="ECO:0000256" key="6">
    <source>
        <dbReference type="ARBA" id="ARBA00023075"/>
    </source>
</evidence>
<sequence length="444" mass="47803">MFFKIKKGLDIPLKGRPDERIDVANEVTTVAVLGSDYVGLKPTMLVKEGDRVKEGSPLFEDKKNPGVVVTSPAAGIVSAINRGARRVLISVVIEIDGKDSESFELPDNTSISADQLRKVLQQSGLWASFRTRPYGKVPAVAAVPNSIFVNAMDTNPLAVEPSVIINERASDFAMGVGLLSKFDVPVYVCQGENAKLPELSGSNVQLATFAGKHPAGLSSTHVHFIDPVNAAKSVWTLGYQDVIAIGALFNSGKLDVSRYVAVAGPLVNSPRVFATRLGANLTELVASRTAEGKQRVISGSVLNGHTAVGDTDFLGRYDNLVSVIEEHDDREFMGWIAPGRNKFSALNVFVSSIFKPKSYNISTSQYGSPRAIVPIGVFEKVMPLDILPTPLIKSILVKDTDSAQELGCLELVEEDLSLLSFVDPGKHDFGPVLRSTLTQIEKEG</sequence>
<comment type="similarity">
    <text evidence="8">Belongs to the NqrA family.</text>
</comment>
<feature type="domain" description="NqrA N-terminal barrel-sandwich hybrid" evidence="9">
    <location>
        <begin position="4"/>
        <end position="96"/>
    </location>
</feature>
<dbReference type="RefSeq" id="WP_113955806.1">
    <property type="nucleotide sequence ID" value="NZ_QNRT01000008.1"/>
</dbReference>
<proteinExistence type="inferred from homology"/>
<evidence type="ECO:0000256" key="1">
    <source>
        <dbReference type="ARBA" id="ARBA00022448"/>
    </source>
</evidence>
<keyword evidence="13" id="KW-1185">Reference proteome</keyword>
<evidence type="ECO:0000256" key="4">
    <source>
        <dbReference type="ARBA" id="ARBA00023053"/>
    </source>
</evidence>
<dbReference type="AlphaFoldDB" id="A0A395JHX9"/>
<comment type="function">
    <text evidence="8">NQR complex catalyzes the reduction of ubiquinone-1 to ubiquinol by two successive reactions, coupled with the transport of Na(+) ions from the cytoplasm to the periplasm. NqrA to NqrE are probably involved in the second step, the conversion of ubisemiquinone to ubiquinol.</text>
</comment>
<feature type="domain" description="Na(+)-translocating NADH-quinone reductase subunit A C-terminal" evidence="10">
    <location>
        <begin position="260"/>
        <end position="307"/>
    </location>
</feature>
<keyword evidence="6 8" id="KW-0830">Ubiquinone</keyword>
<dbReference type="Pfam" id="PF05896">
    <property type="entry name" value="NQRA_N"/>
    <property type="match status" value="1"/>
</dbReference>
<evidence type="ECO:0000313" key="13">
    <source>
        <dbReference type="Proteomes" id="UP000253083"/>
    </source>
</evidence>
<dbReference type="EMBL" id="QNRT01000008">
    <property type="protein sequence ID" value="RBP48330.1"/>
    <property type="molecule type" value="Genomic_DNA"/>
</dbReference>
<dbReference type="Proteomes" id="UP000253083">
    <property type="component" value="Unassembled WGS sequence"/>
</dbReference>